<accession>A0A0G0XJ00</accession>
<reference evidence="6 7" key="1">
    <citation type="journal article" date="2015" name="Nature">
        <title>rRNA introns, odd ribosomes, and small enigmatic genomes across a large radiation of phyla.</title>
        <authorList>
            <person name="Brown C.T."/>
            <person name="Hug L.A."/>
            <person name="Thomas B.C."/>
            <person name="Sharon I."/>
            <person name="Castelle C.J."/>
            <person name="Singh A."/>
            <person name="Wilkins M.J."/>
            <person name="Williams K.H."/>
            <person name="Banfield J.F."/>
        </authorList>
    </citation>
    <scope>NUCLEOTIDE SEQUENCE [LARGE SCALE GENOMIC DNA]</scope>
</reference>
<dbReference type="SMART" id="SM00729">
    <property type="entry name" value="Elp3"/>
    <property type="match status" value="1"/>
</dbReference>
<dbReference type="SFLD" id="SFLDG01067">
    <property type="entry name" value="SPASM/twitch_domain_containing"/>
    <property type="match status" value="1"/>
</dbReference>
<evidence type="ECO:0000259" key="5">
    <source>
        <dbReference type="PROSITE" id="PS51918"/>
    </source>
</evidence>
<dbReference type="InterPro" id="IPR007197">
    <property type="entry name" value="rSAM"/>
</dbReference>
<dbReference type="GO" id="GO:0051539">
    <property type="term" value="F:4 iron, 4 sulfur cluster binding"/>
    <property type="evidence" value="ECO:0007669"/>
    <property type="project" value="InterPro"/>
</dbReference>
<evidence type="ECO:0000256" key="3">
    <source>
        <dbReference type="ARBA" id="ARBA00023004"/>
    </source>
</evidence>
<evidence type="ECO:0000256" key="4">
    <source>
        <dbReference type="ARBA" id="ARBA00023014"/>
    </source>
</evidence>
<dbReference type="PATRIC" id="fig|1618997.3.peg.1150"/>
<keyword evidence="2" id="KW-0479">Metal-binding</keyword>
<keyword evidence="4" id="KW-0411">Iron-sulfur</keyword>
<dbReference type="InterPro" id="IPR058240">
    <property type="entry name" value="rSAM_sf"/>
</dbReference>
<comment type="caution">
    <text evidence="6">The sequence shown here is derived from an EMBL/GenBank/DDBJ whole genome shotgun (WGS) entry which is preliminary data.</text>
</comment>
<dbReference type="SFLD" id="SFLDS00029">
    <property type="entry name" value="Radical_SAM"/>
    <property type="match status" value="1"/>
</dbReference>
<dbReference type="Proteomes" id="UP000034746">
    <property type="component" value="Unassembled WGS sequence"/>
</dbReference>
<dbReference type="Pfam" id="PF04055">
    <property type="entry name" value="Radical_SAM"/>
    <property type="match status" value="1"/>
</dbReference>
<dbReference type="SFLD" id="SFLDG01100">
    <property type="entry name" value="methyltransferase_(Class_D)"/>
    <property type="match status" value="1"/>
</dbReference>
<keyword evidence="3" id="KW-0408">Iron</keyword>
<gene>
    <name evidence="6" type="ORF">UU48_C0025G0002</name>
</gene>
<sequence length="559" mass="63477">MGLINEMIESFRTSTTLPGNTDEQQTTYSGTPITPVKFGLPKEIDSICPECYEIIKATLYSEDGKVWIKKNCLEHGDFKDIFYGNVELYYKCEDFWFGDGKGVQNPPITKATVCPEQCGLCNMHTSHSGLPIMDLTNRCNLTCPVCFANANAAGYLYEPSYDEVVKMLENLMNQKPVRADRVQFSGGEPTVRPDFLDIVRKAKEMGFFYVQVNTNGIKMADLEFAQAARDAGVQNLYLQFDGLSDEIYKKTRSRHLLDYKLKTIENARKVKLDVILVPTLVKGFNDNQVGEIVRFAVKNHDVISGIAFQPVSFVGRYSQSHILEKRYTLADLAFDIEKQTGYINALRDWFPIGCTSSLSKLGSALSGNPLFTLSLHPHCSQGTYIYIGQDGSVKPVSEFIDMPNFLREVEVLSRELKPSRFTMLSKIKVLSRVKKYYDEDKAPDGLSFEEFLKSMDGYQDVSKRRIYSNNGHGNEFGHIFIAGMHFMDAYNFSVERVMRCVIHYTDPKGHLYPFCAYNALPYRKKVENKFKLSPEAIKEKLIAEGRPKELETIARKMGL</sequence>
<proteinExistence type="predicted"/>
<dbReference type="InterPro" id="IPR056488">
    <property type="entry name" value="Zn_ribbon_HMPTM"/>
</dbReference>
<dbReference type="PANTHER" id="PTHR43306:SF1">
    <property type="entry name" value="7,8-DIHYDRO-6-HYDROXYMETHYLPTERIN DIMETHYLTRANSFERASE"/>
    <property type="match status" value="1"/>
</dbReference>
<dbReference type="SUPFAM" id="SSF102114">
    <property type="entry name" value="Radical SAM enzymes"/>
    <property type="match status" value="1"/>
</dbReference>
<organism evidence="6 7">
    <name type="scientific">Candidatus Uhrbacteria bacterium GW2011_GWF2_41_16</name>
    <dbReference type="NCBI Taxonomy" id="1618997"/>
    <lineage>
        <taxon>Bacteria</taxon>
        <taxon>Candidatus Uhriibacteriota</taxon>
    </lineage>
</organism>
<dbReference type="NCBIfam" id="NF045702">
    <property type="entry name" value="rSAM_GDGT_ether"/>
    <property type="match status" value="1"/>
</dbReference>
<evidence type="ECO:0000256" key="1">
    <source>
        <dbReference type="ARBA" id="ARBA00022691"/>
    </source>
</evidence>
<feature type="domain" description="Radical SAM core" evidence="5">
    <location>
        <begin position="125"/>
        <end position="347"/>
    </location>
</feature>
<dbReference type="InterPro" id="IPR006638">
    <property type="entry name" value="Elp3/MiaA/NifB-like_rSAM"/>
</dbReference>
<name>A0A0G0XJ00_9BACT</name>
<dbReference type="GO" id="GO:0008168">
    <property type="term" value="F:methyltransferase activity"/>
    <property type="evidence" value="ECO:0007669"/>
    <property type="project" value="InterPro"/>
</dbReference>
<dbReference type="CDD" id="cd01335">
    <property type="entry name" value="Radical_SAM"/>
    <property type="match status" value="1"/>
</dbReference>
<evidence type="ECO:0000256" key="2">
    <source>
        <dbReference type="ARBA" id="ARBA00022723"/>
    </source>
</evidence>
<evidence type="ECO:0000313" key="6">
    <source>
        <dbReference type="EMBL" id="KKR96765.1"/>
    </source>
</evidence>
<dbReference type="Pfam" id="PF23545">
    <property type="entry name" value="Zn_ribbon_HMPTM"/>
    <property type="match status" value="1"/>
</dbReference>
<dbReference type="Gene3D" id="3.20.20.70">
    <property type="entry name" value="Aldolase class I"/>
    <property type="match status" value="1"/>
</dbReference>
<evidence type="ECO:0000313" key="7">
    <source>
        <dbReference type="Proteomes" id="UP000034746"/>
    </source>
</evidence>
<dbReference type="InterPro" id="IPR034474">
    <property type="entry name" value="Methyltransferase_Class_D"/>
</dbReference>
<dbReference type="AlphaFoldDB" id="A0A0G0XJ00"/>
<dbReference type="PROSITE" id="PS51918">
    <property type="entry name" value="RADICAL_SAM"/>
    <property type="match status" value="1"/>
</dbReference>
<keyword evidence="1" id="KW-0949">S-adenosyl-L-methionine</keyword>
<dbReference type="InterPro" id="IPR034471">
    <property type="entry name" value="GDGT/MA_synthase"/>
</dbReference>
<dbReference type="EMBL" id="LCAU01000025">
    <property type="protein sequence ID" value="KKR96765.1"/>
    <property type="molecule type" value="Genomic_DNA"/>
</dbReference>
<protein>
    <submittedName>
        <fullName evidence="6">Radical SAM domain protein</fullName>
    </submittedName>
</protein>
<dbReference type="PANTHER" id="PTHR43306">
    <property type="entry name" value="7,8-DIHYDRO-6-HYDROXYMETHYLPTERIN DIMETHYLTRANSFERASE"/>
    <property type="match status" value="1"/>
</dbReference>
<dbReference type="GO" id="GO:0046872">
    <property type="term" value="F:metal ion binding"/>
    <property type="evidence" value="ECO:0007669"/>
    <property type="project" value="UniProtKB-KW"/>
</dbReference>
<dbReference type="InterPro" id="IPR013785">
    <property type="entry name" value="Aldolase_TIM"/>
</dbReference>